<dbReference type="Proteomes" id="UP000515976">
    <property type="component" value="Chromosome"/>
</dbReference>
<dbReference type="RefSeq" id="WP_166101836.1">
    <property type="nucleotide sequence ID" value="NZ_BMMY01000004.1"/>
</dbReference>
<name>A0A7G9R205_9MICO</name>
<sequence>MKAWGKAARGAAVAAVVVAGGVVVTQGSASAGIMRDCVLYEKSFGYGYTCEEEVVGTPEKGRTLAAALFTGQNFTGKRLRIWKLGGDCTRPYDGDEFEAPLPDGDYAPFAYNVESIRTFNYCDVQLSAGNRDSKWIDYAPNLKDGFAINWNNRATYFSIS</sequence>
<gene>
    <name evidence="1" type="ORF">H9L10_00405</name>
</gene>
<keyword evidence="2" id="KW-1185">Reference proteome</keyword>
<protein>
    <submittedName>
        <fullName evidence="1">Uncharacterized protein</fullName>
    </submittedName>
</protein>
<dbReference type="EMBL" id="CP060712">
    <property type="protein sequence ID" value="QNN49630.1"/>
    <property type="molecule type" value="Genomic_DNA"/>
</dbReference>
<dbReference type="KEGG" id="pei:H9L10_00405"/>
<dbReference type="AlphaFoldDB" id="A0A7G9R205"/>
<evidence type="ECO:0000313" key="2">
    <source>
        <dbReference type="Proteomes" id="UP000515976"/>
    </source>
</evidence>
<proteinExistence type="predicted"/>
<accession>A0A7G9R205</accession>
<evidence type="ECO:0000313" key="1">
    <source>
        <dbReference type="EMBL" id="QNN49630.1"/>
    </source>
</evidence>
<organism evidence="1 2">
    <name type="scientific">Phycicoccus endophyticus</name>
    <dbReference type="NCBI Taxonomy" id="1690220"/>
    <lineage>
        <taxon>Bacteria</taxon>
        <taxon>Bacillati</taxon>
        <taxon>Actinomycetota</taxon>
        <taxon>Actinomycetes</taxon>
        <taxon>Micrococcales</taxon>
        <taxon>Intrasporangiaceae</taxon>
        <taxon>Phycicoccus</taxon>
    </lineage>
</organism>
<reference evidence="1 2" key="1">
    <citation type="submission" date="2020-08" db="EMBL/GenBank/DDBJ databases">
        <title>Genome sequence of Phycicoccus endophyticus JCM 31784T.</title>
        <authorList>
            <person name="Hyun D.-W."/>
            <person name="Bae J.-W."/>
        </authorList>
    </citation>
    <scope>NUCLEOTIDE SEQUENCE [LARGE SCALE GENOMIC DNA]</scope>
    <source>
        <strain evidence="1 2">JCM 31784</strain>
    </source>
</reference>